<evidence type="ECO:0000256" key="1">
    <source>
        <dbReference type="SAM" id="MobiDB-lite"/>
    </source>
</evidence>
<keyword evidence="3" id="KW-1185">Reference proteome</keyword>
<sequence length="138" mass="14857">MEALKKLSVPKDSPLCDIGDLDVPIPSSPNQSGDEAKEEESDAEEIQGKDTEAEDAEEENEVGARAKSPTLNDQVLDLTEKDDDEVSKSTSPNKAEVSKAKILAVEKSLDQTLQEIDAEVALEADSRKSQNDEAQAST</sequence>
<gene>
    <name evidence="2" type="ORF">TEA_028828</name>
</gene>
<comment type="caution">
    <text evidence="2">The sequence shown here is derived from an EMBL/GenBank/DDBJ whole genome shotgun (WGS) entry which is preliminary data.</text>
</comment>
<reference evidence="2 3" key="1">
    <citation type="journal article" date="2018" name="Proc. Natl. Acad. Sci. U.S.A.">
        <title>Draft genome sequence of Camellia sinensis var. sinensis provides insights into the evolution of the tea genome and tea quality.</title>
        <authorList>
            <person name="Wei C."/>
            <person name="Yang H."/>
            <person name="Wang S."/>
            <person name="Zhao J."/>
            <person name="Liu C."/>
            <person name="Gao L."/>
            <person name="Xia E."/>
            <person name="Lu Y."/>
            <person name="Tai Y."/>
            <person name="She G."/>
            <person name="Sun J."/>
            <person name="Cao H."/>
            <person name="Tong W."/>
            <person name="Gao Q."/>
            <person name="Li Y."/>
            <person name="Deng W."/>
            <person name="Jiang X."/>
            <person name="Wang W."/>
            <person name="Chen Q."/>
            <person name="Zhang S."/>
            <person name="Li H."/>
            <person name="Wu J."/>
            <person name="Wang P."/>
            <person name="Li P."/>
            <person name="Shi C."/>
            <person name="Zheng F."/>
            <person name="Jian J."/>
            <person name="Huang B."/>
            <person name="Shan D."/>
            <person name="Shi M."/>
            <person name="Fang C."/>
            <person name="Yue Y."/>
            <person name="Li F."/>
            <person name="Li D."/>
            <person name="Wei S."/>
            <person name="Han B."/>
            <person name="Jiang C."/>
            <person name="Yin Y."/>
            <person name="Xia T."/>
            <person name="Zhang Z."/>
            <person name="Bennetzen J.L."/>
            <person name="Zhao S."/>
            <person name="Wan X."/>
        </authorList>
    </citation>
    <scope>NUCLEOTIDE SEQUENCE [LARGE SCALE GENOMIC DNA]</scope>
    <source>
        <strain evidence="3">cv. Shuchazao</strain>
        <tissue evidence="2">Leaf</tissue>
    </source>
</reference>
<evidence type="ECO:0000313" key="2">
    <source>
        <dbReference type="EMBL" id="THG11012.1"/>
    </source>
</evidence>
<evidence type="ECO:0000313" key="3">
    <source>
        <dbReference type="Proteomes" id="UP000306102"/>
    </source>
</evidence>
<organism evidence="2 3">
    <name type="scientific">Camellia sinensis var. sinensis</name>
    <name type="common">China tea</name>
    <dbReference type="NCBI Taxonomy" id="542762"/>
    <lineage>
        <taxon>Eukaryota</taxon>
        <taxon>Viridiplantae</taxon>
        <taxon>Streptophyta</taxon>
        <taxon>Embryophyta</taxon>
        <taxon>Tracheophyta</taxon>
        <taxon>Spermatophyta</taxon>
        <taxon>Magnoliopsida</taxon>
        <taxon>eudicotyledons</taxon>
        <taxon>Gunneridae</taxon>
        <taxon>Pentapetalae</taxon>
        <taxon>asterids</taxon>
        <taxon>Ericales</taxon>
        <taxon>Theaceae</taxon>
        <taxon>Camellia</taxon>
    </lineage>
</organism>
<protein>
    <submittedName>
        <fullName evidence="2">Uncharacterized protein</fullName>
    </submittedName>
</protein>
<feature type="compositionally biased region" description="Acidic residues" evidence="1">
    <location>
        <begin position="36"/>
        <end position="45"/>
    </location>
</feature>
<accession>A0A4S4E4X0</accession>
<feature type="compositionally biased region" description="Acidic residues" evidence="1">
    <location>
        <begin position="52"/>
        <end position="61"/>
    </location>
</feature>
<name>A0A4S4E4X0_CAMSN</name>
<dbReference type="EMBL" id="SDRB02007537">
    <property type="protein sequence ID" value="THG11012.1"/>
    <property type="molecule type" value="Genomic_DNA"/>
</dbReference>
<proteinExistence type="predicted"/>
<dbReference type="AlphaFoldDB" id="A0A4S4E4X0"/>
<dbReference type="Proteomes" id="UP000306102">
    <property type="component" value="Unassembled WGS sequence"/>
</dbReference>
<feature type="region of interest" description="Disordered" evidence="1">
    <location>
        <begin position="1"/>
        <end position="99"/>
    </location>
</feature>